<keyword evidence="9 13" id="KW-1133">Transmembrane helix</keyword>
<dbReference type="NCBIfam" id="TIGR00797">
    <property type="entry name" value="matE"/>
    <property type="match status" value="1"/>
</dbReference>
<keyword evidence="6" id="KW-0050">Antiport</keyword>
<dbReference type="InterPro" id="IPR050222">
    <property type="entry name" value="MATE_MdtK"/>
</dbReference>
<accession>A0A7X2NIT9</accession>
<comment type="function">
    <text evidence="1">Multidrug efflux pump.</text>
</comment>
<dbReference type="GO" id="GO:0005886">
    <property type="term" value="C:plasma membrane"/>
    <property type="evidence" value="ECO:0007669"/>
    <property type="project" value="UniProtKB-SubCell"/>
</dbReference>
<evidence type="ECO:0000313" key="15">
    <source>
        <dbReference type="Proteomes" id="UP000429958"/>
    </source>
</evidence>
<evidence type="ECO:0000256" key="6">
    <source>
        <dbReference type="ARBA" id="ARBA00022449"/>
    </source>
</evidence>
<feature type="transmembrane region" description="Helical" evidence="13">
    <location>
        <begin position="153"/>
        <end position="174"/>
    </location>
</feature>
<evidence type="ECO:0000313" key="14">
    <source>
        <dbReference type="EMBL" id="MSS35565.1"/>
    </source>
</evidence>
<keyword evidence="7" id="KW-1003">Cell membrane</keyword>
<comment type="similarity">
    <text evidence="3">Belongs to the multi antimicrobial extrusion (MATE) (TC 2.A.66.1) family.</text>
</comment>
<evidence type="ECO:0000256" key="7">
    <source>
        <dbReference type="ARBA" id="ARBA00022475"/>
    </source>
</evidence>
<feature type="transmembrane region" description="Helical" evidence="13">
    <location>
        <begin position="209"/>
        <end position="229"/>
    </location>
</feature>
<proteinExistence type="inferred from homology"/>
<keyword evidence="5" id="KW-0813">Transport</keyword>
<dbReference type="RefSeq" id="WP_154470970.1">
    <property type="nucleotide sequence ID" value="NZ_DBEWUL010000064.1"/>
</dbReference>
<evidence type="ECO:0000256" key="10">
    <source>
        <dbReference type="ARBA" id="ARBA00023065"/>
    </source>
</evidence>
<protein>
    <recommendedName>
        <fullName evidence="4">Probable multidrug resistance protein NorM</fullName>
    </recommendedName>
    <alternativeName>
        <fullName evidence="12">Multidrug-efflux transporter</fullName>
    </alternativeName>
</protein>
<dbReference type="CDD" id="cd13138">
    <property type="entry name" value="MATE_yoeA_like"/>
    <property type="match status" value="1"/>
</dbReference>
<feature type="transmembrane region" description="Helical" evidence="13">
    <location>
        <begin position="181"/>
        <end position="203"/>
    </location>
</feature>
<keyword evidence="10" id="KW-0406">Ion transport</keyword>
<evidence type="ECO:0000256" key="8">
    <source>
        <dbReference type="ARBA" id="ARBA00022692"/>
    </source>
</evidence>
<dbReference type="PANTHER" id="PTHR43298:SF2">
    <property type="entry name" value="FMN_FAD EXPORTER YEEO-RELATED"/>
    <property type="match status" value="1"/>
</dbReference>
<comment type="caution">
    <text evidence="14">The sequence shown here is derived from an EMBL/GenBank/DDBJ whole genome shotgun (WGS) entry which is preliminary data.</text>
</comment>
<sequence>MTESTAGIPACEERIKKRADLTEGRPGRSLLLFAIPMILGNLFQQFYNMADSMIVGNFVGEEALAAVGASYALTNVFIMIAIGGGNGASVLTSQYLGARQHGRMKTSISTALITFFCLSILLGSLGFLLNGWILKTLGTPSNVLGQARLYLGIYFLGLPFLFMYNVLASVFNALGDSRTPLYLLIFSSVLNVILDILSVAWLGMGVDGVAAATVMAQGVPALISFCILLRKLKGYETSPQDRFQIYDMRMLLGGAKIAVPSILQQSIVSIGMLLVQSVVNRFGSGALAGYSAGSRIESICIVPMIATGNAMATFTAQNMGAGKMERVKAGYRASYRIVAGFGLLTAAAVGFFNGPMIAAFLGGEISPDAYRVGTGYLSFVAWFIIFMGLKASADGVLRGAGDVLVFTLANLVNLGIRVYVAFHFAPVWGVAAVWYAVPMGWIANYVISCSRYLSGSWRTKKVI</sequence>
<evidence type="ECO:0000256" key="12">
    <source>
        <dbReference type="ARBA" id="ARBA00031636"/>
    </source>
</evidence>
<gene>
    <name evidence="14" type="ORF">FYJ39_02955</name>
</gene>
<evidence type="ECO:0000256" key="1">
    <source>
        <dbReference type="ARBA" id="ARBA00003408"/>
    </source>
</evidence>
<evidence type="ECO:0000256" key="3">
    <source>
        <dbReference type="ARBA" id="ARBA00010199"/>
    </source>
</evidence>
<organism evidence="14 15">
    <name type="scientific">Clostridium porci</name>
    <dbReference type="NCBI Taxonomy" id="2605778"/>
    <lineage>
        <taxon>Bacteria</taxon>
        <taxon>Bacillati</taxon>
        <taxon>Bacillota</taxon>
        <taxon>Clostridia</taxon>
        <taxon>Eubacteriales</taxon>
        <taxon>Clostridiaceae</taxon>
        <taxon>Clostridium</taxon>
    </lineage>
</organism>
<dbReference type="EMBL" id="VUMD01000002">
    <property type="protein sequence ID" value="MSS35565.1"/>
    <property type="molecule type" value="Genomic_DNA"/>
</dbReference>
<feature type="transmembrane region" description="Helical" evidence="13">
    <location>
        <begin position="30"/>
        <end position="47"/>
    </location>
</feature>
<feature type="transmembrane region" description="Helical" evidence="13">
    <location>
        <begin position="112"/>
        <end position="133"/>
    </location>
</feature>
<dbReference type="PANTHER" id="PTHR43298">
    <property type="entry name" value="MULTIDRUG RESISTANCE PROTEIN NORM-RELATED"/>
    <property type="match status" value="1"/>
</dbReference>
<evidence type="ECO:0000256" key="4">
    <source>
        <dbReference type="ARBA" id="ARBA00020268"/>
    </source>
</evidence>
<comment type="subcellular location">
    <subcellularLocation>
        <location evidence="2">Cell membrane</location>
        <topology evidence="2">Multi-pass membrane protein</topology>
    </subcellularLocation>
</comment>
<feature type="transmembrane region" description="Helical" evidence="13">
    <location>
        <begin position="250"/>
        <end position="275"/>
    </location>
</feature>
<dbReference type="InterPro" id="IPR002528">
    <property type="entry name" value="MATE_fam"/>
</dbReference>
<name>A0A7X2NIT9_9CLOT</name>
<dbReference type="Pfam" id="PF01554">
    <property type="entry name" value="MatE"/>
    <property type="match status" value="2"/>
</dbReference>
<evidence type="ECO:0000256" key="13">
    <source>
        <dbReference type="SAM" id="Phobius"/>
    </source>
</evidence>
<feature type="transmembrane region" description="Helical" evidence="13">
    <location>
        <begin position="337"/>
        <end position="361"/>
    </location>
</feature>
<reference evidence="14 15" key="1">
    <citation type="submission" date="2019-08" db="EMBL/GenBank/DDBJ databases">
        <title>In-depth cultivation of the pig gut microbiome towards novel bacterial diversity and tailored functional studies.</title>
        <authorList>
            <person name="Wylensek D."/>
            <person name="Hitch T.C.A."/>
            <person name="Clavel T."/>
        </authorList>
    </citation>
    <scope>NUCLEOTIDE SEQUENCE [LARGE SCALE GENOMIC DNA]</scope>
    <source>
        <strain evidence="14 15">WCA-389-WT-23D1</strain>
    </source>
</reference>
<feature type="transmembrane region" description="Helical" evidence="13">
    <location>
        <begin position="431"/>
        <end position="453"/>
    </location>
</feature>
<dbReference type="GO" id="GO:0042910">
    <property type="term" value="F:xenobiotic transmembrane transporter activity"/>
    <property type="evidence" value="ECO:0007669"/>
    <property type="project" value="InterPro"/>
</dbReference>
<evidence type="ECO:0000256" key="5">
    <source>
        <dbReference type="ARBA" id="ARBA00022448"/>
    </source>
</evidence>
<feature type="transmembrane region" description="Helical" evidence="13">
    <location>
        <begin position="403"/>
        <end position="425"/>
    </location>
</feature>
<keyword evidence="8 13" id="KW-0812">Transmembrane</keyword>
<feature type="transmembrane region" description="Helical" evidence="13">
    <location>
        <begin position="295"/>
        <end position="316"/>
    </location>
</feature>
<dbReference type="GO" id="GO:0015297">
    <property type="term" value="F:antiporter activity"/>
    <property type="evidence" value="ECO:0007669"/>
    <property type="project" value="UniProtKB-KW"/>
</dbReference>
<evidence type="ECO:0000256" key="9">
    <source>
        <dbReference type="ARBA" id="ARBA00022989"/>
    </source>
</evidence>
<evidence type="ECO:0000256" key="11">
    <source>
        <dbReference type="ARBA" id="ARBA00023136"/>
    </source>
</evidence>
<dbReference type="GO" id="GO:0006811">
    <property type="term" value="P:monoatomic ion transport"/>
    <property type="evidence" value="ECO:0007669"/>
    <property type="project" value="UniProtKB-KW"/>
</dbReference>
<dbReference type="InterPro" id="IPR048279">
    <property type="entry name" value="MdtK-like"/>
</dbReference>
<dbReference type="Proteomes" id="UP000429958">
    <property type="component" value="Unassembled WGS sequence"/>
</dbReference>
<feature type="transmembrane region" description="Helical" evidence="13">
    <location>
        <begin position="373"/>
        <end position="391"/>
    </location>
</feature>
<dbReference type="PIRSF" id="PIRSF006603">
    <property type="entry name" value="DinF"/>
    <property type="match status" value="1"/>
</dbReference>
<keyword evidence="15" id="KW-1185">Reference proteome</keyword>
<evidence type="ECO:0000256" key="2">
    <source>
        <dbReference type="ARBA" id="ARBA00004651"/>
    </source>
</evidence>
<feature type="transmembrane region" description="Helical" evidence="13">
    <location>
        <begin position="67"/>
        <end position="91"/>
    </location>
</feature>
<keyword evidence="11 13" id="KW-0472">Membrane</keyword>
<dbReference type="AlphaFoldDB" id="A0A7X2NIT9"/>